<dbReference type="RefSeq" id="WP_347924989.1">
    <property type="nucleotide sequence ID" value="NZ_CP157199.1"/>
</dbReference>
<sequence length="123" mass="13804">MKPKILTLALVLVLFSAMAINAQDSNETAFLETTSEFYASSTVTFNPSGIGINVTDNTLSLYFLNRMAHLRYEVINKKGEVLLLKKAKSTQQSSLDISSLKNGTYFVRVYNGTLKDFLKFHKK</sequence>
<organism evidence="4">
    <name type="scientific">Pontimicrobium sp. SW4</name>
    <dbReference type="NCBI Taxonomy" id="3153519"/>
    <lineage>
        <taxon>Bacteria</taxon>
        <taxon>Pseudomonadati</taxon>
        <taxon>Bacteroidota</taxon>
        <taxon>Flavobacteriia</taxon>
        <taxon>Flavobacteriales</taxon>
        <taxon>Flavobacteriaceae</taxon>
        <taxon>Pontimicrobium</taxon>
    </lineage>
</organism>
<dbReference type="Pfam" id="PF18962">
    <property type="entry name" value="Por_Secre_tail"/>
    <property type="match status" value="1"/>
</dbReference>
<evidence type="ECO:0000256" key="1">
    <source>
        <dbReference type="ARBA" id="ARBA00022729"/>
    </source>
</evidence>
<evidence type="ECO:0000259" key="3">
    <source>
        <dbReference type="Pfam" id="PF18962"/>
    </source>
</evidence>
<name>A0AAU7BVC5_9FLAO</name>
<evidence type="ECO:0000256" key="2">
    <source>
        <dbReference type="SAM" id="SignalP"/>
    </source>
</evidence>
<feature type="chain" id="PRO_5043571278" evidence="2">
    <location>
        <begin position="23"/>
        <end position="123"/>
    </location>
</feature>
<dbReference type="EMBL" id="CP157199">
    <property type="protein sequence ID" value="XBG62041.1"/>
    <property type="molecule type" value="Genomic_DNA"/>
</dbReference>
<evidence type="ECO:0000313" key="4">
    <source>
        <dbReference type="EMBL" id="XBG62041.1"/>
    </source>
</evidence>
<keyword evidence="1 2" id="KW-0732">Signal</keyword>
<proteinExistence type="predicted"/>
<protein>
    <submittedName>
        <fullName evidence="4">T9SS type A sorting domain-containing protein</fullName>
    </submittedName>
</protein>
<accession>A0AAU7BVC5</accession>
<feature type="domain" description="Secretion system C-terminal sorting" evidence="3">
    <location>
        <begin position="67"/>
        <end position="114"/>
    </location>
</feature>
<dbReference type="Gene3D" id="2.60.40.3080">
    <property type="match status" value="1"/>
</dbReference>
<feature type="signal peptide" evidence="2">
    <location>
        <begin position="1"/>
        <end position="22"/>
    </location>
</feature>
<reference evidence="4" key="1">
    <citation type="submission" date="2024-05" db="EMBL/GenBank/DDBJ databases">
        <title>Pontimicrobium maritimus sp. nov., isolated form sea water.</title>
        <authorList>
            <person name="Muhammad N."/>
            <person name="Vuong T.Q."/>
            <person name="Han H.L."/>
            <person name="Kim S.-G."/>
        </authorList>
    </citation>
    <scope>NUCLEOTIDE SEQUENCE</scope>
    <source>
        <strain evidence="4">SW4</strain>
    </source>
</reference>
<gene>
    <name evidence="4" type="ORF">ABGB03_03860</name>
</gene>
<dbReference type="InterPro" id="IPR026444">
    <property type="entry name" value="Secre_tail"/>
</dbReference>
<dbReference type="NCBIfam" id="TIGR04183">
    <property type="entry name" value="Por_Secre_tail"/>
    <property type="match status" value="1"/>
</dbReference>
<dbReference type="AlphaFoldDB" id="A0AAU7BVC5"/>